<dbReference type="EMBL" id="ML977584">
    <property type="protein sequence ID" value="KAF2001155.1"/>
    <property type="molecule type" value="Genomic_DNA"/>
</dbReference>
<feature type="compositionally biased region" description="Polar residues" evidence="2">
    <location>
        <begin position="301"/>
        <end position="318"/>
    </location>
</feature>
<protein>
    <submittedName>
        <fullName evidence="3">Uncharacterized protein</fullName>
    </submittedName>
</protein>
<evidence type="ECO:0000313" key="3">
    <source>
        <dbReference type="EMBL" id="KAF2001155.1"/>
    </source>
</evidence>
<name>A0A6A5WPZ9_9PLEO</name>
<feature type="compositionally biased region" description="Polar residues" evidence="2">
    <location>
        <begin position="408"/>
        <end position="419"/>
    </location>
</feature>
<dbReference type="Proteomes" id="UP000799779">
    <property type="component" value="Unassembled WGS sequence"/>
</dbReference>
<proteinExistence type="predicted"/>
<gene>
    <name evidence="3" type="ORF">P154DRAFT_619509</name>
</gene>
<feature type="region of interest" description="Disordered" evidence="2">
    <location>
        <begin position="236"/>
        <end position="474"/>
    </location>
</feature>
<keyword evidence="1" id="KW-0175">Coiled coil</keyword>
<dbReference type="AlphaFoldDB" id="A0A6A5WPZ9"/>
<feature type="coiled-coil region" evidence="1">
    <location>
        <begin position="152"/>
        <end position="207"/>
    </location>
</feature>
<feature type="compositionally biased region" description="Polar residues" evidence="2">
    <location>
        <begin position="428"/>
        <end position="437"/>
    </location>
</feature>
<accession>A0A6A5WPZ9</accession>
<feature type="compositionally biased region" description="Polar residues" evidence="2">
    <location>
        <begin position="444"/>
        <end position="458"/>
    </location>
</feature>
<feature type="compositionally biased region" description="Polar residues" evidence="2">
    <location>
        <begin position="260"/>
        <end position="293"/>
    </location>
</feature>
<evidence type="ECO:0000256" key="2">
    <source>
        <dbReference type="SAM" id="MobiDB-lite"/>
    </source>
</evidence>
<evidence type="ECO:0000256" key="1">
    <source>
        <dbReference type="SAM" id="Coils"/>
    </source>
</evidence>
<evidence type="ECO:0000313" key="4">
    <source>
        <dbReference type="Proteomes" id="UP000799779"/>
    </source>
</evidence>
<keyword evidence="4" id="KW-1185">Reference proteome</keyword>
<organism evidence="3 4">
    <name type="scientific">Amniculicola lignicola CBS 123094</name>
    <dbReference type="NCBI Taxonomy" id="1392246"/>
    <lineage>
        <taxon>Eukaryota</taxon>
        <taxon>Fungi</taxon>
        <taxon>Dikarya</taxon>
        <taxon>Ascomycota</taxon>
        <taxon>Pezizomycotina</taxon>
        <taxon>Dothideomycetes</taxon>
        <taxon>Pleosporomycetidae</taxon>
        <taxon>Pleosporales</taxon>
        <taxon>Amniculicolaceae</taxon>
        <taxon>Amniculicola</taxon>
    </lineage>
</organism>
<dbReference type="OrthoDB" id="3647228at2759"/>
<sequence>MPPKASRTRDEISESAIEASIPVASRPAVLLWIRQLKLGHEAFVTRLSELESSYQAHDDRLKGTEAAAMVGKTIEEAVKLLASRMAAMEEDNEFIKESTKRFSEMPLKKAYDEDTRRMERKLSALDKRLESIEDFCQKQMEAPKGAEPSLEANDLKRRLDKVELGRAEEKRQAQTLEGRLTTIEKSCQDYQRKNNELQIEVTQLRSALAASAQPLPSVEARADYVQVPASPIPMFIPQRGRAIPSDVSPSLNAQRRKTARTLTHTSQQQAQIVPTQMCLETQSQTPHPSSTPDNVVDQKPSKGNIQNTVHTRPKSNIQAKRKRIEAPSSRKSRRRLHGGDDTSQAPKPKRSLIVKLKTPLQVTPALRTLHSSNRQPPASIRPRSRPTPTLTFKPPFSKSKAKAKAPTVPSSNTPSTHSTVGKKKGKANESQSATTTALEKPKTIATSPMLSGENTGVSTKKPPRKRERRIIVPVDEKNKYCFE</sequence>
<reference evidence="3" key="1">
    <citation type="journal article" date="2020" name="Stud. Mycol.">
        <title>101 Dothideomycetes genomes: a test case for predicting lifestyles and emergence of pathogens.</title>
        <authorList>
            <person name="Haridas S."/>
            <person name="Albert R."/>
            <person name="Binder M."/>
            <person name="Bloem J."/>
            <person name="Labutti K."/>
            <person name="Salamov A."/>
            <person name="Andreopoulos B."/>
            <person name="Baker S."/>
            <person name="Barry K."/>
            <person name="Bills G."/>
            <person name="Bluhm B."/>
            <person name="Cannon C."/>
            <person name="Castanera R."/>
            <person name="Culley D."/>
            <person name="Daum C."/>
            <person name="Ezra D."/>
            <person name="Gonzalez J."/>
            <person name="Henrissat B."/>
            <person name="Kuo A."/>
            <person name="Liang C."/>
            <person name="Lipzen A."/>
            <person name="Lutzoni F."/>
            <person name="Magnuson J."/>
            <person name="Mondo S."/>
            <person name="Nolan M."/>
            <person name="Ohm R."/>
            <person name="Pangilinan J."/>
            <person name="Park H.-J."/>
            <person name="Ramirez L."/>
            <person name="Alfaro M."/>
            <person name="Sun H."/>
            <person name="Tritt A."/>
            <person name="Yoshinaga Y."/>
            <person name="Zwiers L.-H."/>
            <person name="Turgeon B."/>
            <person name="Goodwin S."/>
            <person name="Spatafora J."/>
            <person name="Crous P."/>
            <person name="Grigoriev I."/>
        </authorList>
    </citation>
    <scope>NUCLEOTIDE SEQUENCE</scope>
    <source>
        <strain evidence="3">CBS 123094</strain>
    </source>
</reference>